<keyword evidence="10" id="KW-0143">Chaperone</keyword>
<comment type="subunit">
    <text evidence="3">Monomer.</text>
</comment>
<dbReference type="Proteomes" id="UP001057498">
    <property type="component" value="Chromosome"/>
</dbReference>
<keyword evidence="8" id="KW-0472">Membrane</keyword>
<accession>A0ABN6PGJ7</accession>
<evidence type="ECO:0000256" key="7">
    <source>
        <dbReference type="ARBA" id="ARBA00022927"/>
    </source>
</evidence>
<keyword evidence="7" id="KW-0653">Protein transport</keyword>
<evidence type="ECO:0000256" key="1">
    <source>
        <dbReference type="ARBA" id="ARBA00004459"/>
    </source>
</evidence>
<comment type="similarity">
    <text evidence="2">Belongs to the LolB family.</text>
</comment>
<dbReference type="InterPro" id="IPR029046">
    <property type="entry name" value="LolA/LolB/LppX"/>
</dbReference>
<reference evidence="13" key="1">
    <citation type="submission" date="2022-04" db="EMBL/GenBank/DDBJ databases">
        <title>Whole genome sequence of Sphaerotilus sp. FB-5.</title>
        <authorList>
            <person name="Takeda M."/>
            <person name="Narihara S."/>
            <person name="Akimoto M."/>
            <person name="Akimoto R."/>
            <person name="Nishiyashiki S."/>
            <person name="Murakami T."/>
        </authorList>
    </citation>
    <scope>NUCLEOTIDE SEQUENCE</scope>
    <source>
        <strain evidence="13">FB-5</strain>
    </source>
</reference>
<evidence type="ECO:0000313" key="14">
    <source>
        <dbReference type="Proteomes" id="UP001057498"/>
    </source>
</evidence>
<evidence type="ECO:0000256" key="12">
    <source>
        <dbReference type="ARBA" id="ARBA00023288"/>
    </source>
</evidence>
<evidence type="ECO:0000256" key="10">
    <source>
        <dbReference type="ARBA" id="ARBA00023186"/>
    </source>
</evidence>
<dbReference type="RefSeq" id="WP_251972263.1">
    <property type="nucleotide sequence ID" value="NZ_AP025730.1"/>
</dbReference>
<dbReference type="EMBL" id="AP025730">
    <property type="protein sequence ID" value="BDI04115.1"/>
    <property type="molecule type" value="Genomic_DNA"/>
</dbReference>
<dbReference type="InterPro" id="IPR004565">
    <property type="entry name" value="OM_lipoprot_LolB"/>
</dbReference>
<dbReference type="PROSITE" id="PS51257">
    <property type="entry name" value="PROKAR_LIPOPROTEIN"/>
    <property type="match status" value="1"/>
</dbReference>
<evidence type="ECO:0000256" key="5">
    <source>
        <dbReference type="ARBA" id="ARBA00022448"/>
    </source>
</evidence>
<proteinExistence type="inferred from homology"/>
<gene>
    <name evidence="13" type="ORF">CATMQ487_10850</name>
</gene>
<protein>
    <recommendedName>
        <fullName evidence="4">Outer-membrane lipoprotein LolB</fullName>
    </recommendedName>
</protein>
<evidence type="ECO:0000256" key="4">
    <source>
        <dbReference type="ARBA" id="ARBA00016202"/>
    </source>
</evidence>
<keyword evidence="6" id="KW-0732">Signal</keyword>
<keyword evidence="9" id="KW-0564">Palmitate</keyword>
<keyword evidence="5" id="KW-0813">Transport</keyword>
<organism evidence="13 14">
    <name type="scientific">Sphaerotilus microaerophilus</name>
    <dbReference type="NCBI Taxonomy" id="2914710"/>
    <lineage>
        <taxon>Bacteria</taxon>
        <taxon>Pseudomonadati</taxon>
        <taxon>Pseudomonadota</taxon>
        <taxon>Betaproteobacteria</taxon>
        <taxon>Burkholderiales</taxon>
        <taxon>Sphaerotilaceae</taxon>
        <taxon>Sphaerotilus</taxon>
    </lineage>
</organism>
<keyword evidence="11" id="KW-0998">Cell outer membrane</keyword>
<evidence type="ECO:0000256" key="3">
    <source>
        <dbReference type="ARBA" id="ARBA00011245"/>
    </source>
</evidence>
<evidence type="ECO:0000256" key="11">
    <source>
        <dbReference type="ARBA" id="ARBA00023237"/>
    </source>
</evidence>
<evidence type="ECO:0000256" key="6">
    <source>
        <dbReference type="ARBA" id="ARBA00022729"/>
    </source>
</evidence>
<keyword evidence="14" id="KW-1185">Reference proteome</keyword>
<evidence type="ECO:0000256" key="9">
    <source>
        <dbReference type="ARBA" id="ARBA00023139"/>
    </source>
</evidence>
<evidence type="ECO:0000256" key="2">
    <source>
        <dbReference type="ARBA" id="ARBA00009696"/>
    </source>
</evidence>
<keyword evidence="12" id="KW-0449">Lipoprotein</keyword>
<sequence>MRLTRRAWLGWTTAAGLTGCQSLPSGPGELPLRHSGRLAVQVAGDSERSFSAGFELAGDPASGRLALLSPLGTQHGLAAWSPGSVRLVTGDGIRRYATLDALSADLLGEPVPIAALFDWLGGRPWPAAAAHPLPDGAAGFAQMGWQVALQRIADGLVVLSRTDPAPIVTVRIKLDAR</sequence>
<evidence type="ECO:0000313" key="13">
    <source>
        <dbReference type="EMBL" id="BDI04115.1"/>
    </source>
</evidence>
<dbReference type="Pfam" id="PF03550">
    <property type="entry name" value="LolB"/>
    <property type="match status" value="1"/>
</dbReference>
<comment type="subcellular location">
    <subcellularLocation>
        <location evidence="1">Cell outer membrane</location>
        <topology evidence="1">Lipid-anchor</topology>
    </subcellularLocation>
</comment>
<dbReference type="Gene3D" id="2.50.20.10">
    <property type="entry name" value="Lipoprotein localisation LolA/LolB/LppX"/>
    <property type="match status" value="1"/>
</dbReference>
<evidence type="ECO:0000256" key="8">
    <source>
        <dbReference type="ARBA" id="ARBA00023136"/>
    </source>
</evidence>
<name>A0ABN6PGJ7_9BURK</name>
<dbReference type="SUPFAM" id="SSF89392">
    <property type="entry name" value="Prokaryotic lipoproteins and lipoprotein localization factors"/>
    <property type="match status" value="1"/>
</dbReference>